<feature type="transmembrane region" description="Helical" evidence="1">
    <location>
        <begin position="141"/>
        <end position="164"/>
    </location>
</feature>
<name>A0A2J6QVH1_HYAVF</name>
<feature type="transmembrane region" description="Helical" evidence="1">
    <location>
        <begin position="94"/>
        <end position="121"/>
    </location>
</feature>
<sequence>MAETHYSFLDTAHPFHIKTPPKIPRKSLHSPQPSEELLLFSPLEQNFNLGKASSVEEATTVPLRRSSHINLSDHPGSAARSERVREQNPWRPGFWIRFPVLGIGALFLTVACTIAAIIIAFKSNNKVIGSWKLSPSVLLSIASTISNILLPFALGEGLVISFWWNALRGSTLRGLHSNWYAGESFWGAIQGRFRGNTLFNSLACILTVASVIRGPLFQRAITPVSGIQVPRTGNMTINFATSVPDVYGGITPAEREPLYEVTLQTSNFTAIMEAYSSNTVMSMDHPACGDACSTRVTGFGLSANCTQQDAYVFETQTCAEGGCESYYTSTYFQVSVDLVLSLSPSDSGFGGLQILINSTYLPTNYTEVQLNASISRKTLVAKSCILFPAVLSYDISLQNQIVALTYDDYSNDELHKKLEMPGIGSGVGAQIITLIGGFEYAANYLFTSQANFTASGDGDACAVQGALANQFMAGNLTDRLENTITWQDPTDYMINQLRHIAFRTSLQAAKDNPTATKATQTVQYVRSSSETVYKTNFNVVAVAAVLNLLAVLAIIPTYRGWWALGRRFSLSPLEIARAFDAPLLRDTEYNSTWEQITERVEERNVRYGEVDEDNQAVDGSRTVQLLFAEEDNVRRPMARYKGHSP</sequence>
<keyword evidence="1" id="KW-0472">Membrane</keyword>
<dbReference type="STRING" id="1149755.A0A2J6QVH1"/>
<dbReference type="EMBL" id="KZ613968">
    <property type="protein sequence ID" value="PMD30255.1"/>
    <property type="molecule type" value="Genomic_DNA"/>
</dbReference>
<gene>
    <name evidence="2" type="ORF">L207DRAFT_592712</name>
</gene>
<keyword evidence="1" id="KW-1133">Transmembrane helix</keyword>
<feature type="transmembrane region" description="Helical" evidence="1">
    <location>
        <begin position="537"/>
        <end position="558"/>
    </location>
</feature>
<dbReference type="InterPro" id="IPR021514">
    <property type="entry name" value="DUF3176"/>
</dbReference>
<organism evidence="2 3">
    <name type="scientific">Hyaloscypha variabilis (strain UAMH 11265 / GT02V1 / F)</name>
    <name type="common">Meliniomyces variabilis</name>
    <dbReference type="NCBI Taxonomy" id="1149755"/>
    <lineage>
        <taxon>Eukaryota</taxon>
        <taxon>Fungi</taxon>
        <taxon>Dikarya</taxon>
        <taxon>Ascomycota</taxon>
        <taxon>Pezizomycotina</taxon>
        <taxon>Leotiomycetes</taxon>
        <taxon>Helotiales</taxon>
        <taxon>Hyaloscyphaceae</taxon>
        <taxon>Hyaloscypha</taxon>
        <taxon>Hyaloscypha variabilis</taxon>
    </lineage>
</organism>
<keyword evidence="1" id="KW-0812">Transmembrane</keyword>
<reference evidence="2 3" key="1">
    <citation type="submission" date="2016-04" db="EMBL/GenBank/DDBJ databases">
        <title>A degradative enzymes factory behind the ericoid mycorrhizal symbiosis.</title>
        <authorList>
            <consortium name="DOE Joint Genome Institute"/>
            <person name="Martino E."/>
            <person name="Morin E."/>
            <person name="Grelet G."/>
            <person name="Kuo A."/>
            <person name="Kohler A."/>
            <person name="Daghino S."/>
            <person name="Barry K."/>
            <person name="Choi C."/>
            <person name="Cichocki N."/>
            <person name="Clum A."/>
            <person name="Copeland A."/>
            <person name="Hainaut M."/>
            <person name="Haridas S."/>
            <person name="Labutti K."/>
            <person name="Lindquist E."/>
            <person name="Lipzen A."/>
            <person name="Khouja H.-R."/>
            <person name="Murat C."/>
            <person name="Ohm R."/>
            <person name="Olson A."/>
            <person name="Spatafora J."/>
            <person name="Veneault-Fourrey C."/>
            <person name="Henrissat B."/>
            <person name="Grigoriev I."/>
            <person name="Martin F."/>
            <person name="Perotto S."/>
        </authorList>
    </citation>
    <scope>NUCLEOTIDE SEQUENCE [LARGE SCALE GENOMIC DNA]</scope>
    <source>
        <strain evidence="2 3">F</strain>
    </source>
</reference>
<proteinExistence type="predicted"/>
<evidence type="ECO:0000256" key="1">
    <source>
        <dbReference type="SAM" id="Phobius"/>
    </source>
</evidence>
<dbReference type="Pfam" id="PF11374">
    <property type="entry name" value="DUF3176"/>
    <property type="match status" value="1"/>
</dbReference>
<dbReference type="AlphaFoldDB" id="A0A2J6QVH1"/>
<dbReference type="PANTHER" id="PTHR37576">
    <property type="entry name" value="DEFECT AT LOW TEMPERATURE PROTEIN 1"/>
    <property type="match status" value="1"/>
</dbReference>
<dbReference type="OrthoDB" id="5357734at2759"/>
<dbReference type="PANTHER" id="PTHR37576:SF2">
    <property type="entry name" value="DEFECT AT LOW TEMPERATURE PROTEIN 1"/>
    <property type="match status" value="1"/>
</dbReference>
<accession>A0A2J6QVH1</accession>
<evidence type="ECO:0000313" key="2">
    <source>
        <dbReference type="EMBL" id="PMD30255.1"/>
    </source>
</evidence>
<evidence type="ECO:0000313" key="3">
    <source>
        <dbReference type="Proteomes" id="UP000235786"/>
    </source>
</evidence>
<keyword evidence="3" id="KW-1185">Reference proteome</keyword>
<dbReference type="Proteomes" id="UP000235786">
    <property type="component" value="Unassembled WGS sequence"/>
</dbReference>
<protein>
    <submittedName>
        <fullName evidence="2">Uncharacterized protein</fullName>
    </submittedName>
</protein>